<feature type="region of interest" description="Disordered" evidence="1">
    <location>
        <begin position="17"/>
        <end position="46"/>
    </location>
</feature>
<protein>
    <recommendedName>
        <fullName evidence="4">F-box domain-containing protein</fullName>
    </recommendedName>
</protein>
<accession>A0A9P5NTA3</accession>
<sequence length="723" mass="83059">MPPRSYPRLLPLQVGRIFDSTPPSPETTALRSPVPHLLQSNEPPSENERLRIEGVLEDVQEEAALLYTQFEHDSESSANSTIHATLEGMVSFTYTHESVLSALRILPDEILLEIFLSCLPCLDLEPWHCRTWKDIPSFRLSQVCRRWRVLAINTPALWSVMGNIIINEKTAKKGRNSYSNFIEELLRRSRNAGLWIYMTFPNKDYGSGEHPVIDILIKNEAQWVAFGISSGPEALKSISEPRRVVFPIRPHLSLLRLRKLTLDIHKFTEPAISIVGFAKAPALTEVNVSQVPPGLLLLPFKRLLMYGESDPRQEYPLASVGSIIVQILKRSQNLVKLLTFCLHFISEQEPTGKDLVLKNLKILILEPNFICYGIERAKSLLVLPVLEELRVKGQHHNLTPLVISLVRRSVPPNITSSLQKLHLRHFAFYRGDLLRLLKLTPNLKELIMDFPPESDLRQIYVAFKDARDNQCSRELVPRLQILVLHVSLDILVAKRHLISNLARVMVWKIGTSKIIKDGQKDTSVQHFRLVLPGSKSVWEAQTLLNQWNDKTSWSARPLINPMIPLCERLNEVLTELKDEATTKWKWLFNPKFPHSLDKLIRDIEGVRLDTSQALNNLYVSRLHLSLSDLSNLREGYIPQDNKYKFRIRTASILKIWDSAILADLQVRNIQWALKGYRSLIYLNKDDELHTSSYITDSIYFGLQDDYSDHFMWPDPVNMNEFSC</sequence>
<dbReference type="SUPFAM" id="SSF52047">
    <property type="entry name" value="RNI-like"/>
    <property type="match status" value="1"/>
</dbReference>
<gene>
    <name evidence="2" type="ORF">CPB84DRAFT_1767858</name>
</gene>
<comment type="caution">
    <text evidence="2">The sequence shown here is derived from an EMBL/GenBank/DDBJ whole genome shotgun (WGS) entry which is preliminary data.</text>
</comment>
<evidence type="ECO:0008006" key="4">
    <source>
        <dbReference type="Google" id="ProtNLM"/>
    </source>
</evidence>
<dbReference type="AlphaFoldDB" id="A0A9P5NTA3"/>
<dbReference type="Gene3D" id="1.20.1280.50">
    <property type="match status" value="1"/>
</dbReference>
<dbReference type="OrthoDB" id="3365698at2759"/>
<dbReference type="Proteomes" id="UP000724874">
    <property type="component" value="Unassembled WGS sequence"/>
</dbReference>
<evidence type="ECO:0000256" key="1">
    <source>
        <dbReference type="SAM" id="MobiDB-lite"/>
    </source>
</evidence>
<evidence type="ECO:0000313" key="3">
    <source>
        <dbReference type="Proteomes" id="UP000724874"/>
    </source>
</evidence>
<proteinExistence type="predicted"/>
<keyword evidence="3" id="KW-1185">Reference proteome</keyword>
<evidence type="ECO:0000313" key="2">
    <source>
        <dbReference type="EMBL" id="KAF8907897.1"/>
    </source>
</evidence>
<dbReference type="EMBL" id="JADNYJ010000013">
    <property type="protein sequence ID" value="KAF8907897.1"/>
    <property type="molecule type" value="Genomic_DNA"/>
</dbReference>
<organism evidence="2 3">
    <name type="scientific">Gymnopilus junonius</name>
    <name type="common">Spectacular rustgill mushroom</name>
    <name type="synonym">Gymnopilus spectabilis subsp. junonius</name>
    <dbReference type="NCBI Taxonomy" id="109634"/>
    <lineage>
        <taxon>Eukaryota</taxon>
        <taxon>Fungi</taxon>
        <taxon>Dikarya</taxon>
        <taxon>Basidiomycota</taxon>
        <taxon>Agaricomycotina</taxon>
        <taxon>Agaricomycetes</taxon>
        <taxon>Agaricomycetidae</taxon>
        <taxon>Agaricales</taxon>
        <taxon>Agaricineae</taxon>
        <taxon>Hymenogastraceae</taxon>
        <taxon>Gymnopilus</taxon>
    </lineage>
</organism>
<name>A0A9P5NTA3_GYMJU</name>
<reference evidence="2" key="1">
    <citation type="submission" date="2020-11" db="EMBL/GenBank/DDBJ databases">
        <authorList>
            <consortium name="DOE Joint Genome Institute"/>
            <person name="Ahrendt S."/>
            <person name="Riley R."/>
            <person name="Andreopoulos W."/>
            <person name="LaButti K."/>
            <person name="Pangilinan J."/>
            <person name="Ruiz-duenas F.J."/>
            <person name="Barrasa J.M."/>
            <person name="Sanchez-Garcia M."/>
            <person name="Camarero S."/>
            <person name="Miyauchi S."/>
            <person name="Serrano A."/>
            <person name="Linde D."/>
            <person name="Babiker R."/>
            <person name="Drula E."/>
            <person name="Ayuso-Fernandez I."/>
            <person name="Pacheco R."/>
            <person name="Padilla G."/>
            <person name="Ferreira P."/>
            <person name="Barriuso J."/>
            <person name="Kellner H."/>
            <person name="Castanera R."/>
            <person name="Alfaro M."/>
            <person name="Ramirez L."/>
            <person name="Pisabarro A.G."/>
            <person name="Kuo A."/>
            <person name="Tritt A."/>
            <person name="Lipzen A."/>
            <person name="He G."/>
            <person name="Yan M."/>
            <person name="Ng V."/>
            <person name="Cullen D."/>
            <person name="Martin F."/>
            <person name="Rosso M.-N."/>
            <person name="Henrissat B."/>
            <person name="Hibbett D."/>
            <person name="Martinez A.T."/>
            <person name="Grigoriev I.V."/>
        </authorList>
    </citation>
    <scope>NUCLEOTIDE SEQUENCE</scope>
    <source>
        <strain evidence="2">AH 44721</strain>
    </source>
</reference>